<sequence length="86" mass="10182">MVDFVFQAIFQRYPRPEKEYQSFSLIYSDRSLDLVSLLSDPFVYACMYSRSTSLQRHGTCFNLALFVDRYVKTKMKQKSGLLVLRH</sequence>
<protein>
    <submittedName>
        <fullName evidence="1">Uncharacterized protein</fullName>
    </submittedName>
</protein>
<reference evidence="1" key="1">
    <citation type="submission" date="2018-02" db="EMBL/GenBank/DDBJ databases">
        <title>Rhizophora mucronata_Transcriptome.</title>
        <authorList>
            <person name="Meera S.P."/>
            <person name="Sreeshan A."/>
            <person name="Augustine A."/>
        </authorList>
    </citation>
    <scope>NUCLEOTIDE SEQUENCE</scope>
    <source>
        <tissue evidence="1">Leaf</tissue>
    </source>
</reference>
<proteinExistence type="predicted"/>
<evidence type="ECO:0000313" key="1">
    <source>
        <dbReference type="EMBL" id="MBW81664.1"/>
    </source>
</evidence>
<accession>A0A2P2IKA8</accession>
<name>A0A2P2IKA8_RHIMU</name>
<dbReference type="EMBL" id="GGEC01001181">
    <property type="protein sequence ID" value="MBW81664.1"/>
    <property type="molecule type" value="Transcribed_RNA"/>
</dbReference>
<dbReference type="AlphaFoldDB" id="A0A2P2IKA8"/>
<organism evidence="1">
    <name type="scientific">Rhizophora mucronata</name>
    <name type="common">Asiatic mangrove</name>
    <dbReference type="NCBI Taxonomy" id="61149"/>
    <lineage>
        <taxon>Eukaryota</taxon>
        <taxon>Viridiplantae</taxon>
        <taxon>Streptophyta</taxon>
        <taxon>Embryophyta</taxon>
        <taxon>Tracheophyta</taxon>
        <taxon>Spermatophyta</taxon>
        <taxon>Magnoliopsida</taxon>
        <taxon>eudicotyledons</taxon>
        <taxon>Gunneridae</taxon>
        <taxon>Pentapetalae</taxon>
        <taxon>rosids</taxon>
        <taxon>fabids</taxon>
        <taxon>Malpighiales</taxon>
        <taxon>Rhizophoraceae</taxon>
        <taxon>Rhizophora</taxon>
    </lineage>
</organism>